<proteinExistence type="predicted"/>
<organism evidence="1 2">
    <name type="scientific">Mycena pura</name>
    <dbReference type="NCBI Taxonomy" id="153505"/>
    <lineage>
        <taxon>Eukaryota</taxon>
        <taxon>Fungi</taxon>
        <taxon>Dikarya</taxon>
        <taxon>Basidiomycota</taxon>
        <taxon>Agaricomycotina</taxon>
        <taxon>Agaricomycetes</taxon>
        <taxon>Agaricomycetidae</taxon>
        <taxon>Agaricales</taxon>
        <taxon>Marasmiineae</taxon>
        <taxon>Mycenaceae</taxon>
        <taxon>Mycena</taxon>
    </lineage>
</organism>
<dbReference type="EMBL" id="JARJCW010000052">
    <property type="protein sequence ID" value="KAJ7203048.1"/>
    <property type="molecule type" value="Genomic_DNA"/>
</dbReference>
<comment type="caution">
    <text evidence="1">The sequence shown here is derived from an EMBL/GenBank/DDBJ whole genome shotgun (WGS) entry which is preliminary data.</text>
</comment>
<reference evidence="1" key="1">
    <citation type="submission" date="2023-03" db="EMBL/GenBank/DDBJ databases">
        <title>Massive genome expansion in bonnet fungi (Mycena s.s.) driven by repeated elements and novel gene families across ecological guilds.</title>
        <authorList>
            <consortium name="Lawrence Berkeley National Laboratory"/>
            <person name="Harder C.B."/>
            <person name="Miyauchi S."/>
            <person name="Viragh M."/>
            <person name="Kuo A."/>
            <person name="Thoen E."/>
            <person name="Andreopoulos B."/>
            <person name="Lu D."/>
            <person name="Skrede I."/>
            <person name="Drula E."/>
            <person name="Henrissat B."/>
            <person name="Morin E."/>
            <person name="Kohler A."/>
            <person name="Barry K."/>
            <person name="LaButti K."/>
            <person name="Morin E."/>
            <person name="Salamov A."/>
            <person name="Lipzen A."/>
            <person name="Mereny Z."/>
            <person name="Hegedus B."/>
            <person name="Baldrian P."/>
            <person name="Stursova M."/>
            <person name="Weitz H."/>
            <person name="Taylor A."/>
            <person name="Grigoriev I.V."/>
            <person name="Nagy L.G."/>
            <person name="Martin F."/>
            <person name="Kauserud H."/>
        </authorList>
    </citation>
    <scope>NUCLEOTIDE SEQUENCE</scope>
    <source>
        <strain evidence="1">9144</strain>
    </source>
</reference>
<dbReference type="SUPFAM" id="SSF46689">
    <property type="entry name" value="Homeodomain-like"/>
    <property type="match status" value="1"/>
</dbReference>
<gene>
    <name evidence="1" type="ORF">GGX14DRAFT_369858</name>
</gene>
<accession>A0AAD6Y757</accession>
<evidence type="ECO:0000313" key="1">
    <source>
        <dbReference type="EMBL" id="KAJ7203048.1"/>
    </source>
</evidence>
<keyword evidence="2" id="KW-1185">Reference proteome</keyword>
<evidence type="ECO:0000313" key="2">
    <source>
        <dbReference type="Proteomes" id="UP001219525"/>
    </source>
</evidence>
<dbReference type="InterPro" id="IPR009057">
    <property type="entry name" value="Homeodomain-like_sf"/>
</dbReference>
<evidence type="ECO:0008006" key="3">
    <source>
        <dbReference type="Google" id="ProtNLM"/>
    </source>
</evidence>
<protein>
    <recommendedName>
        <fullName evidence="3">Transposase Tc1-like domain-containing protein</fullName>
    </recommendedName>
</protein>
<dbReference type="Proteomes" id="UP001219525">
    <property type="component" value="Unassembled WGS sequence"/>
</dbReference>
<sequence>MARKTRAIPIRQHYSKDLKCRVIYQAYTLKKTSTEIAIDLDMPLRVVQRVKKTWREIGEVCRDRKYIGRSPMMSPNHTKVRISLTQSRVDMTYLDEIQEQLFLQHDLDVSLSTISRTMKILGLSSKKLSVQAAERCADARRAFIMEIGDEPADRIVCADESAVNILTSYRRNGWSRKRCCFVRGTRSACSSVTVSYSF</sequence>
<dbReference type="AlphaFoldDB" id="A0AAD6Y757"/>
<name>A0AAD6Y757_9AGAR</name>